<name>A0A6S6WFK5_9PLEO</name>
<dbReference type="AlphaFoldDB" id="A0A6S6WFK5"/>
<sequence length="312" mass="31435">MHAIESIAIPRAAIFETFVSWFSVSFTAFTIMHIRQYLPIPPALTSTLLGGSNPVNPSDTTPNMPTLTTTSVLTSAVTLTSFVTVTTSQVTGSMSVSVAPSSVSTATPSPSASVNPYPNLPPALVSAIEGLDDCTQTILFTNLANSPCNPADSSCICIQLRNAGLTNTIASTCTTDATTQYTGFQNNVCGPILSSSAPASSTPVSSTPAASSSTPLSSSSVMQSNSSIVIVVTSTTPAPVVSTPAPVGNATTTMYTNTTLVPSVPSVPSGTSAPGPSIVLPEPPIYTGGAAVIKSGVVLGLLGVFGVVFAGL</sequence>
<evidence type="ECO:0000313" key="1">
    <source>
        <dbReference type="EMBL" id="CAE7214122.1"/>
    </source>
</evidence>
<evidence type="ECO:0000313" key="2">
    <source>
        <dbReference type="Proteomes" id="UP000472372"/>
    </source>
</evidence>
<reference evidence="1" key="1">
    <citation type="submission" date="2021-02" db="EMBL/GenBank/DDBJ databases">
        <authorList>
            <person name="Syme A R."/>
            <person name="Syme A R."/>
            <person name="Moolhuijzen P."/>
        </authorList>
    </citation>
    <scope>NUCLEOTIDE SEQUENCE</scope>
    <source>
        <strain evidence="1">W1-1</strain>
    </source>
</reference>
<evidence type="ECO:0008006" key="3">
    <source>
        <dbReference type="Google" id="ProtNLM"/>
    </source>
</evidence>
<protein>
    <recommendedName>
        <fullName evidence="3">Extracellular membrane protein CFEM domain-containing protein</fullName>
    </recommendedName>
</protein>
<gene>
    <name evidence="1" type="ORF">PTTW11_10504</name>
</gene>
<accession>A0A6S6WFK5</accession>
<proteinExistence type="predicted"/>
<organism evidence="1 2">
    <name type="scientific">Pyrenophora teres f. teres</name>
    <dbReference type="NCBI Taxonomy" id="97479"/>
    <lineage>
        <taxon>Eukaryota</taxon>
        <taxon>Fungi</taxon>
        <taxon>Dikarya</taxon>
        <taxon>Ascomycota</taxon>
        <taxon>Pezizomycotina</taxon>
        <taxon>Dothideomycetes</taxon>
        <taxon>Pleosporomycetidae</taxon>
        <taxon>Pleosporales</taxon>
        <taxon>Pleosporineae</taxon>
        <taxon>Pleosporaceae</taxon>
        <taxon>Pyrenophora</taxon>
    </lineage>
</organism>
<dbReference type="Proteomes" id="UP000472372">
    <property type="component" value="Chromosome 11"/>
</dbReference>
<dbReference type="EMBL" id="HG992987">
    <property type="protein sequence ID" value="CAE7214122.1"/>
    <property type="molecule type" value="Genomic_DNA"/>
</dbReference>